<sequence length="137" mass="15370">MKKKIVENGIKKQGHINYHAPTDQIISDRLRMSQMSTKRNKQQQITLLTLTVILASVNQINTAPSGPVKSTSKDYYLTRAWGESSIPFTVIYSNYARSKVQQKTTTTTAPIHRRKNATKKLSPLPNLFVSNGWGPLG</sequence>
<accession>A0A9Q0N8L6</accession>
<evidence type="ECO:0000313" key="2">
    <source>
        <dbReference type="Proteomes" id="UP001151699"/>
    </source>
</evidence>
<dbReference type="AlphaFoldDB" id="A0A9Q0N8L6"/>
<comment type="caution">
    <text evidence="1">The sequence shown here is derived from an EMBL/GenBank/DDBJ whole genome shotgun (WGS) entry which is preliminary data.</text>
</comment>
<evidence type="ECO:0000313" key="1">
    <source>
        <dbReference type="EMBL" id="KAJ6645735.1"/>
    </source>
</evidence>
<dbReference type="Proteomes" id="UP001151699">
    <property type="component" value="Chromosome A"/>
</dbReference>
<name>A0A9Q0N8L6_9DIPT</name>
<dbReference type="OrthoDB" id="6591549at2759"/>
<organism evidence="1 2">
    <name type="scientific">Pseudolycoriella hygida</name>
    <dbReference type="NCBI Taxonomy" id="35572"/>
    <lineage>
        <taxon>Eukaryota</taxon>
        <taxon>Metazoa</taxon>
        <taxon>Ecdysozoa</taxon>
        <taxon>Arthropoda</taxon>
        <taxon>Hexapoda</taxon>
        <taxon>Insecta</taxon>
        <taxon>Pterygota</taxon>
        <taxon>Neoptera</taxon>
        <taxon>Endopterygota</taxon>
        <taxon>Diptera</taxon>
        <taxon>Nematocera</taxon>
        <taxon>Sciaroidea</taxon>
        <taxon>Sciaridae</taxon>
        <taxon>Pseudolycoriella</taxon>
    </lineage>
</organism>
<dbReference type="EMBL" id="WJQU01000001">
    <property type="protein sequence ID" value="KAJ6645735.1"/>
    <property type="molecule type" value="Genomic_DNA"/>
</dbReference>
<keyword evidence="2" id="KW-1185">Reference proteome</keyword>
<proteinExistence type="predicted"/>
<gene>
    <name evidence="1" type="ORF">Bhyg_00944</name>
</gene>
<protein>
    <submittedName>
        <fullName evidence="1">Uncharacterized protein</fullName>
    </submittedName>
</protein>
<reference evidence="1" key="1">
    <citation type="submission" date="2022-07" db="EMBL/GenBank/DDBJ databases">
        <authorList>
            <person name="Trinca V."/>
            <person name="Uliana J.V.C."/>
            <person name="Torres T.T."/>
            <person name="Ward R.J."/>
            <person name="Monesi N."/>
        </authorList>
    </citation>
    <scope>NUCLEOTIDE SEQUENCE</scope>
    <source>
        <strain evidence="1">HSMRA1968</strain>
        <tissue evidence="1">Whole embryos</tissue>
    </source>
</reference>